<accession>A0A5C3QH32</accession>
<sequence length="398" mass="42522">MSSSTRSPSKQTATPNGRTRSTSPGSVEEVAPALGVPKAPRAKTNGKQISHMVPPTVAPPVVSAEPQVVKPTHTMMVRLGKTADLGAPAIRSIAISSDGNMIALRCSDKTVRIWSNRNHQESTKLYMKYEVLHVDWMDDDVGVVVFDSAGIVSQWSRKGPKDWGWRKLIDASENMQGETGGAESVSFAYKGEKVAIAFPSSGVNLWIWTRGMWARQRSIPKQHVTALRFVDDGNGLLGGTKDGALWHCPVPNGNLRALAFFPSMSRITKLDVAVSKKHALLTIEPGPSALVDLDKDSSTDSALSLETSYSGPSSGTKVSHGGPAMGFVSADGHAVVSGLLGKNALVWVRGDVAAILDHGGDTVLAVCCHASGNIRVTGDRYMVTGTEEGRLSWWALSW</sequence>
<evidence type="ECO:0000313" key="3">
    <source>
        <dbReference type="EMBL" id="TFL01052.1"/>
    </source>
</evidence>
<keyword evidence="1" id="KW-0853">WD repeat</keyword>
<reference evidence="3 4" key="1">
    <citation type="journal article" date="2019" name="Nat. Ecol. Evol.">
        <title>Megaphylogeny resolves global patterns of mushroom evolution.</title>
        <authorList>
            <person name="Varga T."/>
            <person name="Krizsan K."/>
            <person name="Foldi C."/>
            <person name="Dima B."/>
            <person name="Sanchez-Garcia M."/>
            <person name="Sanchez-Ramirez S."/>
            <person name="Szollosi G.J."/>
            <person name="Szarkandi J.G."/>
            <person name="Papp V."/>
            <person name="Albert L."/>
            <person name="Andreopoulos W."/>
            <person name="Angelini C."/>
            <person name="Antonin V."/>
            <person name="Barry K.W."/>
            <person name="Bougher N.L."/>
            <person name="Buchanan P."/>
            <person name="Buyck B."/>
            <person name="Bense V."/>
            <person name="Catcheside P."/>
            <person name="Chovatia M."/>
            <person name="Cooper J."/>
            <person name="Damon W."/>
            <person name="Desjardin D."/>
            <person name="Finy P."/>
            <person name="Geml J."/>
            <person name="Haridas S."/>
            <person name="Hughes K."/>
            <person name="Justo A."/>
            <person name="Karasinski D."/>
            <person name="Kautmanova I."/>
            <person name="Kiss B."/>
            <person name="Kocsube S."/>
            <person name="Kotiranta H."/>
            <person name="LaButti K.M."/>
            <person name="Lechner B.E."/>
            <person name="Liimatainen K."/>
            <person name="Lipzen A."/>
            <person name="Lukacs Z."/>
            <person name="Mihaltcheva S."/>
            <person name="Morgado L.N."/>
            <person name="Niskanen T."/>
            <person name="Noordeloos M.E."/>
            <person name="Ohm R.A."/>
            <person name="Ortiz-Santana B."/>
            <person name="Ovrebo C."/>
            <person name="Racz N."/>
            <person name="Riley R."/>
            <person name="Savchenko A."/>
            <person name="Shiryaev A."/>
            <person name="Soop K."/>
            <person name="Spirin V."/>
            <person name="Szebenyi C."/>
            <person name="Tomsovsky M."/>
            <person name="Tulloss R.E."/>
            <person name="Uehling J."/>
            <person name="Grigoriev I.V."/>
            <person name="Vagvolgyi C."/>
            <person name="Papp T."/>
            <person name="Martin F.M."/>
            <person name="Miettinen O."/>
            <person name="Hibbett D.S."/>
            <person name="Nagy L.G."/>
        </authorList>
    </citation>
    <scope>NUCLEOTIDE SEQUENCE [LARGE SCALE GENOMIC DNA]</scope>
    <source>
        <strain evidence="3 4">CBS 309.79</strain>
    </source>
</reference>
<evidence type="ECO:0000256" key="2">
    <source>
        <dbReference type="SAM" id="MobiDB-lite"/>
    </source>
</evidence>
<gene>
    <name evidence="3" type="ORF">BDV98DRAFT_568388</name>
</gene>
<dbReference type="InterPro" id="IPR036322">
    <property type="entry name" value="WD40_repeat_dom_sf"/>
</dbReference>
<evidence type="ECO:0008006" key="5">
    <source>
        <dbReference type="Google" id="ProtNLM"/>
    </source>
</evidence>
<dbReference type="Pfam" id="PF00400">
    <property type="entry name" value="WD40"/>
    <property type="match status" value="1"/>
</dbReference>
<feature type="repeat" description="WD" evidence="1">
    <location>
        <begin position="90"/>
        <end position="124"/>
    </location>
</feature>
<keyword evidence="4" id="KW-1185">Reference proteome</keyword>
<organism evidence="3 4">
    <name type="scientific">Pterulicium gracile</name>
    <dbReference type="NCBI Taxonomy" id="1884261"/>
    <lineage>
        <taxon>Eukaryota</taxon>
        <taxon>Fungi</taxon>
        <taxon>Dikarya</taxon>
        <taxon>Basidiomycota</taxon>
        <taxon>Agaricomycotina</taxon>
        <taxon>Agaricomycetes</taxon>
        <taxon>Agaricomycetidae</taxon>
        <taxon>Agaricales</taxon>
        <taxon>Pleurotineae</taxon>
        <taxon>Pterulaceae</taxon>
        <taxon>Pterulicium</taxon>
    </lineage>
</organism>
<dbReference type="SUPFAM" id="SSF50978">
    <property type="entry name" value="WD40 repeat-like"/>
    <property type="match status" value="1"/>
</dbReference>
<evidence type="ECO:0000313" key="4">
    <source>
        <dbReference type="Proteomes" id="UP000305067"/>
    </source>
</evidence>
<dbReference type="InterPro" id="IPR015943">
    <property type="entry name" value="WD40/YVTN_repeat-like_dom_sf"/>
</dbReference>
<dbReference type="STRING" id="1884261.A0A5C3QH32"/>
<feature type="region of interest" description="Disordered" evidence="2">
    <location>
        <begin position="1"/>
        <end position="58"/>
    </location>
</feature>
<proteinExistence type="predicted"/>
<dbReference type="Proteomes" id="UP000305067">
    <property type="component" value="Unassembled WGS sequence"/>
</dbReference>
<dbReference type="Gene3D" id="2.130.10.10">
    <property type="entry name" value="YVTN repeat-like/Quinoprotein amine dehydrogenase"/>
    <property type="match status" value="1"/>
</dbReference>
<evidence type="ECO:0000256" key="1">
    <source>
        <dbReference type="PROSITE-ProRule" id="PRU00221"/>
    </source>
</evidence>
<feature type="compositionally biased region" description="Polar residues" evidence="2">
    <location>
        <begin position="1"/>
        <end position="25"/>
    </location>
</feature>
<dbReference type="PROSITE" id="PS50082">
    <property type="entry name" value="WD_REPEATS_2"/>
    <property type="match status" value="1"/>
</dbReference>
<dbReference type="EMBL" id="ML178826">
    <property type="protein sequence ID" value="TFL01052.1"/>
    <property type="molecule type" value="Genomic_DNA"/>
</dbReference>
<name>A0A5C3QH32_9AGAR</name>
<protein>
    <recommendedName>
        <fullName evidence="5">WD40-repeat-containing domain protein</fullName>
    </recommendedName>
</protein>
<dbReference type="OrthoDB" id="3236053at2759"/>
<dbReference type="AlphaFoldDB" id="A0A5C3QH32"/>
<dbReference type="InterPro" id="IPR001680">
    <property type="entry name" value="WD40_rpt"/>
</dbReference>